<feature type="transmembrane region" description="Helical" evidence="1">
    <location>
        <begin position="216"/>
        <end position="234"/>
    </location>
</feature>
<sequence>MTAETAPPRPLPDAALPYHRLTRLEHRTSRWWRPLATVATALALFVTLSLLGAALLALASLFVPWLPEPTDLDDFVLDNPTDMLLTFGMLALMIPAVLLGARWAGGGASRILHSVAGRLRWPLMLGAAAVLVPLYALVYWGSFLLDPPADAAVPRADPLLLAGVAVCLVLVPLQCAAEEYAFRGLPQQVLGTWLRSPLWGIVLPVPLFMLGHGYDWVGQVDIAVFALCMGFLVWKTGGLELAIAVHTANNLTLLVAAPFSPSSLDQGAVDPAVLLVSVPLTLAATAGLTLWFSRAHGLRPLEPLLGNGGRTAAPVPGGLPGGERPGVPR</sequence>
<keyword evidence="3" id="KW-0645">Protease</keyword>
<protein>
    <submittedName>
        <fullName evidence="3">Membrane protease YdiL, CAAX protease family</fullName>
    </submittedName>
</protein>
<keyword evidence="1" id="KW-0472">Membrane</keyword>
<feature type="transmembrane region" description="Helical" evidence="1">
    <location>
        <begin position="189"/>
        <end position="210"/>
    </location>
</feature>
<gene>
    <name evidence="3" type="ORF">SAMN05421803_13622</name>
</gene>
<feature type="transmembrane region" description="Helical" evidence="1">
    <location>
        <begin position="35"/>
        <end position="63"/>
    </location>
</feature>
<keyword evidence="1" id="KW-1133">Transmembrane helix</keyword>
<dbReference type="RefSeq" id="WP_073384164.1">
    <property type="nucleotide sequence ID" value="NZ_FQZK01000036.1"/>
</dbReference>
<dbReference type="GO" id="GO:0004175">
    <property type="term" value="F:endopeptidase activity"/>
    <property type="evidence" value="ECO:0007669"/>
    <property type="project" value="UniProtKB-ARBA"/>
</dbReference>
<dbReference type="Proteomes" id="UP000184452">
    <property type="component" value="Unassembled WGS sequence"/>
</dbReference>
<keyword evidence="3" id="KW-0378">Hydrolase</keyword>
<dbReference type="InterPro" id="IPR003675">
    <property type="entry name" value="Rce1/LyrA-like_dom"/>
</dbReference>
<dbReference type="AlphaFoldDB" id="A0A1M6VQN3"/>
<reference evidence="3 4" key="1">
    <citation type="submission" date="2016-11" db="EMBL/GenBank/DDBJ databases">
        <authorList>
            <person name="Jaros S."/>
            <person name="Januszkiewicz K."/>
            <person name="Wedrychowicz H."/>
        </authorList>
    </citation>
    <scope>NUCLEOTIDE SEQUENCE [LARGE SCALE GENOMIC DNA]</scope>
    <source>
        <strain evidence="3 4">CGMCC 4.5723</strain>
    </source>
</reference>
<keyword evidence="1" id="KW-0812">Transmembrane</keyword>
<keyword evidence="4" id="KW-1185">Reference proteome</keyword>
<evidence type="ECO:0000259" key="2">
    <source>
        <dbReference type="Pfam" id="PF02517"/>
    </source>
</evidence>
<feature type="transmembrane region" description="Helical" evidence="1">
    <location>
        <begin position="121"/>
        <end position="140"/>
    </location>
</feature>
<dbReference type="STRING" id="758803.SAMN05421803_13622"/>
<proteinExistence type="predicted"/>
<feature type="transmembrane region" description="Helical" evidence="1">
    <location>
        <begin position="83"/>
        <end position="101"/>
    </location>
</feature>
<accession>A0A1M6VQN3</accession>
<dbReference type="GO" id="GO:0006508">
    <property type="term" value="P:proteolysis"/>
    <property type="evidence" value="ECO:0007669"/>
    <property type="project" value="UniProtKB-KW"/>
</dbReference>
<dbReference type="OrthoDB" id="2680086at2"/>
<feature type="transmembrane region" description="Helical" evidence="1">
    <location>
        <begin position="160"/>
        <end position="177"/>
    </location>
</feature>
<evidence type="ECO:0000256" key="1">
    <source>
        <dbReference type="SAM" id="Phobius"/>
    </source>
</evidence>
<organism evidence="3 4">
    <name type="scientific">Nocardiopsis flavescens</name>
    <dbReference type="NCBI Taxonomy" id="758803"/>
    <lineage>
        <taxon>Bacteria</taxon>
        <taxon>Bacillati</taxon>
        <taxon>Actinomycetota</taxon>
        <taxon>Actinomycetes</taxon>
        <taxon>Streptosporangiales</taxon>
        <taxon>Nocardiopsidaceae</taxon>
        <taxon>Nocardiopsis</taxon>
    </lineage>
</organism>
<dbReference type="Pfam" id="PF02517">
    <property type="entry name" value="Rce1-like"/>
    <property type="match status" value="1"/>
</dbReference>
<evidence type="ECO:0000313" key="4">
    <source>
        <dbReference type="Proteomes" id="UP000184452"/>
    </source>
</evidence>
<evidence type="ECO:0000313" key="3">
    <source>
        <dbReference type="EMBL" id="SHK83536.1"/>
    </source>
</evidence>
<feature type="domain" description="CAAX prenyl protease 2/Lysostaphin resistance protein A-like" evidence="2">
    <location>
        <begin position="164"/>
        <end position="251"/>
    </location>
</feature>
<dbReference type="EMBL" id="FQZK01000036">
    <property type="protein sequence ID" value="SHK83536.1"/>
    <property type="molecule type" value="Genomic_DNA"/>
</dbReference>
<dbReference type="GO" id="GO:0080120">
    <property type="term" value="P:CAAX-box protein maturation"/>
    <property type="evidence" value="ECO:0007669"/>
    <property type="project" value="UniProtKB-ARBA"/>
</dbReference>
<name>A0A1M6VQN3_9ACTN</name>